<accession>A0AAN7S9N6</accession>
<dbReference type="AlphaFoldDB" id="A0AAN7S9N6"/>
<gene>
    <name evidence="1" type="ORF">QYF61_021869</name>
</gene>
<evidence type="ECO:0000313" key="2">
    <source>
        <dbReference type="Proteomes" id="UP001333110"/>
    </source>
</evidence>
<proteinExistence type="predicted"/>
<protein>
    <submittedName>
        <fullName evidence="1">Uncharacterized protein</fullName>
    </submittedName>
</protein>
<evidence type="ECO:0000313" key="1">
    <source>
        <dbReference type="EMBL" id="KAK4832340.1"/>
    </source>
</evidence>
<keyword evidence="2" id="KW-1185">Reference proteome</keyword>
<comment type="caution">
    <text evidence="1">The sequence shown here is derived from an EMBL/GenBank/DDBJ whole genome shotgun (WGS) entry which is preliminary data.</text>
</comment>
<sequence length="195" mass="22505">MLIRKRFFTERVVAHWNRLSREVVTAPSLPEFKEHLDDALSHIALEVLEHFLLKEVKRGTSLAHVQLGVHQDLQVLFCQAAFQLVSPQRVLVPWVVPRQVQNFALPFAELNDVPVNPFLQPIEAPLDGSKTLWCIIHFSQFCVISKLAEELQNRIGWKRPLRSSSPTVNLMLPRPTLNHVPKHLIQTSFKYLQGW</sequence>
<name>A0AAN7S9N6_MYCAM</name>
<dbReference type="Proteomes" id="UP001333110">
    <property type="component" value="Unassembled WGS sequence"/>
</dbReference>
<reference evidence="1 2" key="1">
    <citation type="journal article" date="2023" name="J. Hered.">
        <title>Chromosome-level genome of the wood stork (Mycteria americana) provides insight into avian chromosome evolution.</title>
        <authorList>
            <person name="Flamio R. Jr."/>
            <person name="Ramstad K.M."/>
        </authorList>
    </citation>
    <scope>NUCLEOTIDE SEQUENCE [LARGE SCALE GENOMIC DNA]</scope>
    <source>
        <strain evidence="1">JAX WOST 10</strain>
    </source>
</reference>
<dbReference type="EMBL" id="JAUNZN010000001">
    <property type="protein sequence ID" value="KAK4832340.1"/>
    <property type="molecule type" value="Genomic_DNA"/>
</dbReference>
<organism evidence="1 2">
    <name type="scientific">Mycteria americana</name>
    <name type="common">Wood stork</name>
    <dbReference type="NCBI Taxonomy" id="33587"/>
    <lineage>
        <taxon>Eukaryota</taxon>
        <taxon>Metazoa</taxon>
        <taxon>Chordata</taxon>
        <taxon>Craniata</taxon>
        <taxon>Vertebrata</taxon>
        <taxon>Euteleostomi</taxon>
        <taxon>Archelosauria</taxon>
        <taxon>Archosauria</taxon>
        <taxon>Dinosauria</taxon>
        <taxon>Saurischia</taxon>
        <taxon>Theropoda</taxon>
        <taxon>Coelurosauria</taxon>
        <taxon>Aves</taxon>
        <taxon>Neognathae</taxon>
        <taxon>Neoaves</taxon>
        <taxon>Aequornithes</taxon>
        <taxon>Ciconiiformes</taxon>
        <taxon>Ciconiidae</taxon>
        <taxon>Mycteria</taxon>
    </lineage>
</organism>